<dbReference type="AlphaFoldDB" id="A0A078IMV2"/>
<name>A0A078IMV2_BRANA</name>
<feature type="region of interest" description="Disordered" evidence="1">
    <location>
        <begin position="1"/>
        <end position="21"/>
    </location>
</feature>
<dbReference type="Gramene" id="CDY51252">
    <property type="protein sequence ID" value="CDY51252"/>
    <property type="gene ID" value="GSBRNA2T00003014001"/>
</dbReference>
<protein>
    <submittedName>
        <fullName evidence="2">BnaC03g77760D protein</fullName>
    </submittedName>
</protein>
<organism evidence="2 3">
    <name type="scientific">Brassica napus</name>
    <name type="common">Rape</name>
    <dbReference type="NCBI Taxonomy" id="3708"/>
    <lineage>
        <taxon>Eukaryota</taxon>
        <taxon>Viridiplantae</taxon>
        <taxon>Streptophyta</taxon>
        <taxon>Embryophyta</taxon>
        <taxon>Tracheophyta</taxon>
        <taxon>Spermatophyta</taxon>
        <taxon>Magnoliopsida</taxon>
        <taxon>eudicotyledons</taxon>
        <taxon>Gunneridae</taxon>
        <taxon>Pentapetalae</taxon>
        <taxon>rosids</taxon>
        <taxon>malvids</taxon>
        <taxon>Brassicales</taxon>
        <taxon>Brassicaceae</taxon>
        <taxon>Brassiceae</taxon>
        <taxon>Brassica</taxon>
    </lineage>
</organism>
<evidence type="ECO:0000313" key="2">
    <source>
        <dbReference type="EMBL" id="CDY51252.1"/>
    </source>
</evidence>
<sequence>MVTQSQQNVALPPSQSIATKW</sequence>
<dbReference type="EMBL" id="LK032978">
    <property type="protein sequence ID" value="CDY51252.1"/>
    <property type="molecule type" value="Genomic_DNA"/>
</dbReference>
<evidence type="ECO:0000256" key="1">
    <source>
        <dbReference type="SAM" id="MobiDB-lite"/>
    </source>
</evidence>
<dbReference type="Proteomes" id="UP000028999">
    <property type="component" value="Unassembled WGS sequence"/>
</dbReference>
<dbReference type="PaxDb" id="3708-A0A078IMV2"/>
<gene>
    <name evidence="2" type="primary">BnaC03g77760D</name>
    <name evidence="2" type="ORF">GSBRNA2T00003014001</name>
</gene>
<evidence type="ECO:0000313" key="3">
    <source>
        <dbReference type="Proteomes" id="UP000028999"/>
    </source>
</evidence>
<keyword evidence="3" id="KW-1185">Reference proteome</keyword>
<reference evidence="2 3" key="1">
    <citation type="journal article" date="2014" name="Science">
        <title>Plant genetics. Early allopolyploid evolution in the post-Neolithic Brassica napus oilseed genome.</title>
        <authorList>
            <person name="Chalhoub B."/>
            <person name="Denoeud F."/>
            <person name="Liu S."/>
            <person name="Parkin I.A."/>
            <person name="Tang H."/>
            <person name="Wang X."/>
            <person name="Chiquet J."/>
            <person name="Belcram H."/>
            <person name="Tong C."/>
            <person name="Samans B."/>
            <person name="Correa M."/>
            <person name="Da Silva C."/>
            <person name="Just J."/>
            <person name="Falentin C."/>
            <person name="Koh C.S."/>
            <person name="Le Clainche I."/>
            <person name="Bernard M."/>
            <person name="Bento P."/>
            <person name="Noel B."/>
            <person name="Labadie K."/>
            <person name="Alberti A."/>
            <person name="Charles M."/>
            <person name="Arnaud D."/>
            <person name="Guo H."/>
            <person name="Daviaud C."/>
            <person name="Alamery S."/>
            <person name="Jabbari K."/>
            <person name="Zhao M."/>
            <person name="Edger P.P."/>
            <person name="Chelaifa H."/>
            <person name="Tack D."/>
            <person name="Lassalle G."/>
            <person name="Mestiri I."/>
            <person name="Schnel N."/>
            <person name="Le Paslier M.C."/>
            <person name="Fan G."/>
            <person name="Renault V."/>
            <person name="Bayer P.E."/>
            <person name="Golicz A.A."/>
            <person name="Manoli S."/>
            <person name="Lee T.H."/>
            <person name="Thi V.H."/>
            <person name="Chalabi S."/>
            <person name="Hu Q."/>
            <person name="Fan C."/>
            <person name="Tollenaere R."/>
            <person name="Lu Y."/>
            <person name="Battail C."/>
            <person name="Shen J."/>
            <person name="Sidebottom C.H."/>
            <person name="Wang X."/>
            <person name="Canaguier A."/>
            <person name="Chauveau A."/>
            <person name="Berard A."/>
            <person name="Deniot G."/>
            <person name="Guan M."/>
            <person name="Liu Z."/>
            <person name="Sun F."/>
            <person name="Lim Y.P."/>
            <person name="Lyons E."/>
            <person name="Town C.D."/>
            <person name="Bancroft I."/>
            <person name="Wang X."/>
            <person name="Meng J."/>
            <person name="Ma J."/>
            <person name="Pires J.C."/>
            <person name="King G.J."/>
            <person name="Brunel D."/>
            <person name="Delourme R."/>
            <person name="Renard M."/>
            <person name="Aury J.M."/>
            <person name="Adams K.L."/>
            <person name="Batley J."/>
            <person name="Snowdon R.J."/>
            <person name="Tost J."/>
            <person name="Edwards D."/>
            <person name="Zhou Y."/>
            <person name="Hua W."/>
            <person name="Sharpe A.G."/>
            <person name="Paterson A.H."/>
            <person name="Guan C."/>
            <person name="Wincker P."/>
        </authorList>
    </citation>
    <scope>NUCLEOTIDE SEQUENCE [LARGE SCALE GENOMIC DNA]</scope>
    <source>
        <strain evidence="3">cv. Darmor-bzh</strain>
    </source>
</reference>
<proteinExistence type="predicted"/>
<accession>A0A078IMV2</accession>